<protein>
    <submittedName>
        <fullName evidence="2">Uncharacterized protein</fullName>
    </submittedName>
</protein>
<dbReference type="OrthoDB" id="1911637at2759"/>
<sequence length="184" mass="20165">MHGGLLVTWQCSKSIAHGLDGHAGGGTVDLPCPNDELQDAEKVQLSETSSKPKLLKPSIAVLEYQTPKESKDTIERIKPENCDGATTPTQKVPNALLRKQLQLDDGESSGSGITKSFAHIELQQISIKEKGLFTKGNDQRSLLESAPRDTEEALDFKENDSVDDVVVMDYAQPHRKPPIHNEKP</sequence>
<dbReference type="Proteomes" id="UP000796880">
    <property type="component" value="Unassembled WGS sequence"/>
</dbReference>
<feature type="compositionally biased region" description="Basic and acidic residues" evidence="1">
    <location>
        <begin position="146"/>
        <end position="160"/>
    </location>
</feature>
<proteinExistence type="predicted"/>
<dbReference type="InterPro" id="IPR053313">
    <property type="entry name" value="RGF"/>
</dbReference>
<evidence type="ECO:0000313" key="2">
    <source>
        <dbReference type="EMBL" id="KAF3448357.1"/>
    </source>
</evidence>
<comment type="caution">
    <text evidence="2">The sequence shown here is derived from an EMBL/GenBank/DDBJ whole genome shotgun (WGS) entry which is preliminary data.</text>
</comment>
<feature type="region of interest" description="Disordered" evidence="1">
    <location>
        <begin position="136"/>
        <end position="163"/>
    </location>
</feature>
<accession>A0A8K0MJM9</accession>
<organism evidence="2 3">
    <name type="scientific">Rhamnella rubrinervis</name>
    <dbReference type="NCBI Taxonomy" id="2594499"/>
    <lineage>
        <taxon>Eukaryota</taxon>
        <taxon>Viridiplantae</taxon>
        <taxon>Streptophyta</taxon>
        <taxon>Embryophyta</taxon>
        <taxon>Tracheophyta</taxon>
        <taxon>Spermatophyta</taxon>
        <taxon>Magnoliopsida</taxon>
        <taxon>eudicotyledons</taxon>
        <taxon>Gunneridae</taxon>
        <taxon>Pentapetalae</taxon>
        <taxon>rosids</taxon>
        <taxon>fabids</taxon>
        <taxon>Rosales</taxon>
        <taxon>Rhamnaceae</taxon>
        <taxon>rhamnoid group</taxon>
        <taxon>Rhamneae</taxon>
        <taxon>Rhamnella</taxon>
    </lineage>
</organism>
<dbReference type="EMBL" id="VOIH02000004">
    <property type="protein sequence ID" value="KAF3448357.1"/>
    <property type="molecule type" value="Genomic_DNA"/>
</dbReference>
<dbReference type="AlphaFoldDB" id="A0A8K0MJM9"/>
<dbReference type="Pfam" id="PF21529">
    <property type="entry name" value="GLV1-2"/>
    <property type="match status" value="1"/>
</dbReference>
<dbReference type="InterPro" id="IPR049306">
    <property type="entry name" value="GLV1-2"/>
</dbReference>
<gene>
    <name evidence="2" type="ORF">FNV43_RR09070</name>
</gene>
<keyword evidence="3" id="KW-1185">Reference proteome</keyword>
<dbReference type="PANTHER" id="PTHR34961">
    <property type="entry name" value="TRANSMEMBRANE PROTEIN"/>
    <property type="match status" value="1"/>
</dbReference>
<dbReference type="PANTHER" id="PTHR34961:SF7">
    <property type="entry name" value="TRANSMEMBRANE PROTEIN"/>
    <property type="match status" value="1"/>
</dbReference>
<reference evidence="2" key="1">
    <citation type="submission" date="2020-03" db="EMBL/GenBank/DDBJ databases">
        <title>A high-quality chromosome-level genome assembly of a woody plant with both climbing and erect habits, Rhamnella rubrinervis.</title>
        <authorList>
            <person name="Lu Z."/>
            <person name="Yang Y."/>
            <person name="Zhu X."/>
            <person name="Sun Y."/>
        </authorList>
    </citation>
    <scope>NUCLEOTIDE SEQUENCE</scope>
    <source>
        <strain evidence="2">BYM</strain>
        <tissue evidence="2">Leaf</tissue>
    </source>
</reference>
<name>A0A8K0MJM9_9ROSA</name>
<evidence type="ECO:0000256" key="1">
    <source>
        <dbReference type="SAM" id="MobiDB-lite"/>
    </source>
</evidence>
<evidence type="ECO:0000313" key="3">
    <source>
        <dbReference type="Proteomes" id="UP000796880"/>
    </source>
</evidence>